<dbReference type="AlphaFoldDB" id="A0A839UHH6"/>
<organism evidence="1 2">
    <name type="scientific">Phyllobacterium trifolii</name>
    <dbReference type="NCBI Taxonomy" id="300193"/>
    <lineage>
        <taxon>Bacteria</taxon>
        <taxon>Pseudomonadati</taxon>
        <taxon>Pseudomonadota</taxon>
        <taxon>Alphaproteobacteria</taxon>
        <taxon>Hyphomicrobiales</taxon>
        <taxon>Phyllobacteriaceae</taxon>
        <taxon>Phyllobacterium</taxon>
    </lineage>
</organism>
<dbReference type="RefSeq" id="WP_183665031.1">
    <property type="nucleotide sequence ID" value="NZ_JACHXN010000029.1"/>
</dbReference>
<reference evidence="1 2" key="1">
    <citation type="submission" date="2020-08" db="EMBL/GenBank/DDBJ databases">
        <title>Genomic Encyclopedia of Type Strains, Phase III (KMG-III): the genomes of soil and plant-associated and newly described type strains.</title>
        <authorList>
            <person name="Whitman W."/>
        </authorList>
    </citation>
    <scope>NUCLEOTIDE SEQUENCE [LARGE SCALE GENOMIC DNA]</scope>
    <source>
        <strain evidence="1 2">CECT 7015</strain>
    </source>
</reference>
<accession>A0A839UHH6</accession>
<evidence type="ECO:0000313" key="1">
    <source>
        <dbReference type="EMBL" id="MBB3149264.1"/>
    </source>
</evidence>
<dbReference type="EMBL" id="JACHXN010000029">
    <property type="protein sequence ID" value="MBB3149264.1"/>
    <property type="molecule type" value="Genomic_DNA"/>
</dbReference>
<name>A0A839UHH6_9HYPH</name>
<proteinExistence type="predicted"/>
<sequence length="45" mass="5038">MTLHKVFTYDDACVEFGPTVGYDKASTEAAQTALKKLLKDVFRLD</sequence>
<keyword evidence="2" id="KW-1185">Reference proteome</keyword>
<evidence type="ECO:0000313" key="2">
    <source>
        <dbReference type="Proteomes" id="UP000554520"/>
    </source>
</evidence>
<dbReference type="Proteomes" id="UP000554520">
    <property type="component" value="Unassembled WGS sequence"/>
</dbReference>
<protein>
    <submittedName>
        <fullName evidence="1">Uncharacterized protein</fullName>
    </submittedName>
</protein>
<gene>
    <name evidence="1" type="ORF">FHS21_005716</name>
</gene>
<comment type="caution">
    <text evidence="1">The sequence shown here is derived from an EMBL/GenBank/DDBJ whole genome shotgun (WGS) entry which is preliminary data.</text>
</comment>